<dbReference type="Proteomes" id="UP000050424">
    <property type="component" value="Unassembled WGS sequence"/>
</dbReference>
<feature type="region of interest" description="Disordered" evidence="1">
    <location>
        <begin position="258"/>
        <end position="299"/>
    </location>
</feature>
<feature type="compositionally biased region" description="Low complexity" evidence="1">
    <location>
        <begin position="148"/>
        <end position="158"/>
    </location>
</feature>
<reference evidence="2 3" key="1">
    <citation type="submission" date="2015-09" db="EMBL/GenBank/DDBJ databases">
        <title>Draft genome of a European isolate of the apple canker pathogen Neonectria ditissima.</title>
        <authorList>
            <person name="Gomez-Cortecero A."/>
            <person name="Harrison R.J."/>
            <person name="Armitage A.D."/>
        </authorList>
    </citation>
    <scope>NUCLEOTIDE SEQUENCE [LARGE SCALE GENOMIC DNA]</scope>
    <source>
        <strain evidence="2 3">R09/05</strain>
    </source>
</reference>
<feature type="region of interest" description="Disordered" evidence="1">
    <location>
        <begin position="130"/>
        <end position="197"/>
    </location>
</feature>
<comment type="caution">
    <text evidence="2">The sequence shown here is derived from an EMBL/GenBank/DDBJ whole genome shotgun (WGS) entry which is preliminary data.</text>
</comment>
<feature type="region of interest" description="Disordered" evidence="1">
    <location>
        <begin position="39"/>
        <end position="88"/>
    </location>
</feature>
<proteinExistence type="predicted"/>
<dbReference type="PANTHER" id="PTHR38166:SF1">
    <property type="entry name" value="C2H2-TYPE DOMAIN-CONTAINING PROTEIN"/>
    <property type="match status" value="1"/>
</dbReference>
<evidence type="ECO:0000313" key="3">
    <source>
        <dbReference type="Proteomes" id="UP000050424"/>
    </source>
</evidence>
<accession>A0A0P7B8M5</accession>
<dbReference type="PANTHER" id="PTHR38166">
    <property type="entry name" value="C2H2-TYPE DOMAIN-CONTAINING PROTEIN-RELATED"/>
    <property type="match status" value="1"/>
</dbReference>
<dbReference type="AlphaFoldDB" id="A0A0P7B8M5"/>
<feature type="compositionally biased region" description="Basic residues" evidence="1">
    <location>
        <begin position="163"/>
        <end position="175"/>
    </location>
</feature>
<name>A0A0P7B8M5_9HYPO</name>
<feature type="compositionally biased region" description="Pro residues" evidence="1">
    <location>
        <begin position="399"/>
        <end position="414"/>
    </location>
</feature>
<evidence type="ECO:0000256" key="1">
    <source>
        <dbReference type="SAM" id="MobiDB-lite"/>
    </source>
</evidence>
<keyword evidence="3" id="KW-1185">Reference proteome</keyword>
<protein>
    <recommendedName>
        <fullName evidence="4">C2H2-type domain-containing protein</fullName>
    </recommendedName>
</protein>
<sequence>MARNTKFGNTQRLESVNSSSINYAGSLKKLARRLWPDRRGRFTRLGDSSPTSRSDLGRGCYYHEDPSDPSCSPDPDPDPDPDPTIPAPVPGALPAICVWRESQPVYFYIISPSIKHVLCEPPPTEAETNFADYGCPSTRPAAGGQGSDEGSSSLSSKAEASKSRNKRHRNLLKKRPGQDPPDGQTPKKPRADSSPSPQLACPCYKLDPVLHQRCLIFPPRYVSDVRQHVQRAHKRQPLHCPTCKRIFDDADADESTLRDQRHDHIRQRDCVQSDRSVPGITEDQLERLRNPESSQRRNRSTEGKWYEIWDILFPGIARPRSPYLEPSAHELAVVGEAIRDAIPSFFHYLHTNPLPEEARPGLPYVNLILHHLAGFFTSQRPAPAQPVSPNPVPLRNLAPAPPPALPPVPPPAPGPESTIVPSTSELEILEPTIAMLLSGWDLTPYLLGPPYDEQESYREGE</sequence>
<evidence type="ECO:0000313" key="2">
    <source>
        <dbReference type="EMBL" id="KPM43049.1"/>
    </source>
</evidence>
<evidence type="ECO:0008006" key="4">
    <source>
        <dbReference type="Google" id="ProtNLM"/>
    </source>
</evidence>
<dbReference type="OrthoDB" id="5106864at2759"/>
<feature type="region of interest" description="Disordered" evidence="1">
    <location>
        <begin position="381"/>
        <end position="419"/>
    </location>
</feature>
<feature type="compositionally biased region" description="Basic and acidic residues" evidence="1">
    <location>
        <begin position="258"/>
        <end position="272"/>
    </location>
</feature>
<organism evidence="2 3">
    <name type="scientific">Neonectria ditissima</name>
    <dbReference type="NCBI Taxonomy" id="78410"/>
    <lineage>
        <taxon>Eukaryota</taxon>
        <taxon>Fungi</taxon>
        <taxon>Dikarya</taxon>
        <taxon>Ascomycota</taxon>
        <taxon>Pezizomycotina</taxon>
        <taxon>Sordariomycetes</taxon>
        <taxon>Hypocreomycetidae</taxon>
        <taxon>Hypocreales</taxon>
        <taxon>Nectriaceae</taxon>
        <taxon>Neonectria</taxon>
    </lineage>
</organism>
<dbReference type="EMBL" id="LKCW01000039">
    <property type="protein sequence ID" value="KPM43049.1"/>
    <property type="molecule type" value="Genomic_DNA"/>
</dbReference>
<feature type="compositionally biased region" description="Pro residues" evidence="1">
    <location>
        <begin position="383"/>
        <end position="392"/>
    </location>
</feature>
<gene>
    <name evidence="2" type="ORF">AK830_g3523</name>
</gene>